<dbReference type="SUPFAM" id="SSF89447">
    <property type="entry name" value="AbrB/MazE/MraZ-like"/>
    <property type="match status" value="1"/>
</dbReference>
<evidence type="ECO:0000313" key="5">
    <source>
        <dbReference type="Proteomes" id="UP001224781"/>
    </source>
</evidence>
<comment type="caution">
    <text evidence="4">The sequence shown here is derived from an EMBL/GenBank/DDBJ whole genome shotgun (WGS) entry which is preliminary data.</text>
</comment>
<evidence type="ECO:0000313" key="3">
    <source>
        <dbReference type="EMBL" id="MDQ1186887.1"/>
    </source>
</evidence>
<evidence type="ECO:0000259" key="2">
    <source>
        <dbReference type="PROSITE" id="PS51740"/>
    </source>
</evidence>
<organism evidence="4 6">
    <name type="scientific">Agrobacterium larrymoorei</name>
    <dbReference type="NCBI Taxonomy" id="160699"/>
    <lineage>
        <taxon>Bacteria</taxon>
        <taxon>Pseudomonadati</taxon>
        <taxon>Pseudomonadota</taxon>
        <taxon>Alphaproteobacteria</taxon>
        <taxon>Hyphomicrobiales</taxon>
        <taxon>Rhizobiaceae</taxon>
        <taxon>Rhizobium/Agrobacterium group</taxon>
        <taxon>Agrobacterium</taxon>
    </lineage>
</organism>
<dbReference type="PROSITE" id="PS51740">
    <property type="entry name" value="SPOVT_ABRB"/>
    <property type="match status" value="1"/>
</dbReference>
<dbReference type="Gene3D" id="2.10.260.10">
    <property type="match status" value="1"/>
</dbReference>
<proteinExistence type="predicted"/>
<dbReference type="GO" id="GO:0003677">
    <property type="term" value="F:DNA binding"/>
    <property type="evidence" value="ECO:0007669"/>
    <property type="project" value="UniProtKB-UniRule"/>
</dbReference>
<dbReference type="EMBL" id="JAVIZC010000003">
    <property type="protein sequence ID" value="MDR6103165.1"/>
    <property type="molecule type" value="Genomic_DNA"/>
</dbReference>
<evidence type="ECO:0000256" key="1">
    <source>
        <dbReference type="PROSITE-ProRule" id="PRU01076"/>
    </source>
</evidence>
<evidence type="ECO:0000313" key="6">
    <source>
        <dbReference type="Proteomes" id="UP001255601"/>
    </source>
</evidence>
<dbReference type="Pfam" id="PF04014">
    <property type="entry name" value="MazE_antitoxin"/>
    <property type="match status" value="1"/>
</dbReference>
<keyword evidence="5" id="KW-1185">Reference proteome</keyword>
<dbReference type="Proteomes" id="UP001255601">
    <property type="component" value="Unassembled WGS sequence"/>
</dbReference>
<accession>A0AAJ2ESG6</accession>
<dbReference type="SMART" id="SM00966">
    <property type="entry name" value="SpoVT_AbrB"/>
    <property type="match status" value="1"/>
</dbReference>
<dbReference type="InterPro" id="IPR007159">
    <property type="entry name" value="SpoVT-AbrB_dom"/>
</dbReference>
<dbReference type="AlphaFoldDB" id="A0AAJ2ESG6"/>
<keyword evidence="1" id="KW-0238">DNA-binding</keyword>
<reference evidence="4" key="1">
    <citation type="submission" date="2023-08" db="EMBL/GenBank/DDBJ databases">
        <title>Functional and genomic diversity of the sorghum phyllosphere microbiome.</title>
        <authorList>
            <person name="Shade A."/>
        </authorList>
    </citation>
    <scope>NUCLEOTIDE SEQUENCE</scope>
    <source>
        <strain evidence="4">SORGH_AS_0974</strain>
        <strain evidence="3 5">SORGH_AS_1126</strain>
    </source>
</reference>
<sequence>MACYSPYILQKVRKFALMGFQTTITSKGQMTVPKNVRDELELKPGDKCYVWVRNGEMIVVPRNKSFNDLAGLLGAPPNGKRLTIEELDPGYVAADHYGESMLPEDDE</sequence>
<feature type="domain" description="SpoVT-AbrB" evidence="2">
    <location>
        <begin position="19"/>
        <end position="64"/>
    </location>
</feature>
<protein>
    <submittedName>
        <fullName evidence="4">Antitoxin PrlF</fullName>
    </submittedName>
</protein>
<gene>
    <name evidence="4" type="ORF">QE369_003362</name>
    <name evidence="3" type="ORF">QE408_004030</name>
</gene>
<dbReference type="InterPro" id="IPR037914">
    <property type="entry name" value="SpoVT-AbrB_sf"/>
</dbReference>
<name>A0AAJ2ESG6_9HYPH</name>
<evidence type="ECO:0000313" key="4">
    <source>
        <dbReference type="EMBL" id="MDR6103165.1"/>
    </source>
</evidence>
<dbReference type="EMBL" id="JAUTBL010000002">
    <property type="protein sequence ID" value="MDQ1186887.1"/>
    <property type="molecule type" value="Genomic_DNA"/>
</dbReference>
<dbReference type="Proteomes" id="UP001224781">
    <property type="component" value="Unassembled WGS sequence"/>
</dbReference>
<dbReference type="NCBIfam" id="TIGR01439">
    <property type="entry name" value="lp_hng_hel_AbrB"/>
    <property type="match status" value="1"/>
</dbReference>